<dbReference type="VEuPathDB" id="VectorBase:ASIS018130"/>
<dbReference type="EMBL" id="KE525233">
    <property type="protein sequence ID" value="KFB43114.1"/>
    <property type="molecule type" value="Genomic_DNA"/>
</dbReference>
<evidence type="ECO:0000256" key="1">
    <source>
        <dbReference type="SAM" id="MobiDB-lite"/>
    </source>
</evidence>
<dbReference type="EMBL" id="ATLV01018424">
    <property type="status" value="NOT_ANNOTATED_CDS"/>
    <property type="molecule type" value="Genomic_DNA"/>
</dbReference>
<feature type="compositionally biased region" description="Basic and acidic residues" evidence="1">
    <location>
        <begin position="68"/>
        <end position="107"/>
    </location>
</feature>
<evidence type="ECO:0000313" key="4">
    <source>
        <dbReference type="Proteomes" id="UP000030765"/>
    </source>
</evidence>
<reference evidence="3" key="2">
    <citation type="submission" date="2020-05" db="UniProtKB">
        <authorList>
            <consortium name="EnsemblMetazoa"/>
        </authorList>
    </citation>
    <scope>IDENTIFICATION</scope>
</reference>
<dbReference type="STRING" id="74873.A0A084VYS0"/>
<dbReference type="AlphaFoldDB" id="A0A084VYS0"/>
<dbReference type="EnsemblMetazoa" id="ASIC010882-RA">
    <property type="protein sequence ID" value="ASIC010882-PA"/>
    <property type="gene ID" value="ASIC010882"/>
</dbReference>
<sequence>MLLRHVIPSNNEVEEIYIVKQEFEPQEPNCNPLGTTSQLLPAAFFVNEDIEIKDEPCSLHPKGTPSESKSEHDSDIRFAGETDTSSKIREEDDEKQHIEENSRDNKDSYLQADESKPLVPR</sequence>
<name>A0A084VYS0_ANOSI</name>
<keyword evidence="4" id="KW-1185">Reference proteome</keyword>
<protein>
    <submittedName>
        <fullName evidence="2 3">Zinc finger protein Xfin</fullName>
    </submittedName>
</protein>
<organism evidence="2">
    <name type="scientific">Anopheles sinensis</name>
    <name type="common">Mosquito</name>
    <dbReference type="NCBI Taxonomy" id="74873"/>
    <lineage>
        <taxon>Eukaryota</taxon>
        <taxon>Metazoa</taxon>
        <taxon>Ecdysozoa</taxon>
        <taxon>Arthropoda</taxon>
        <taxon>Hexapoda</taxon>
        <taxon>Insecta</taxon>
        <taxon>Pterygota</taxon>
        <taxon>Neoptera</taxon>
        <taxon>Endopterygota</taxon>
        <taxon>Diptera</taxon>
        <taxon>Nematocera</taxon>
        <taxon>Culicoidea</taxon>
        <taxon>Culicidae</taxon>
        <taxon>Anophelinae</taxon>
        <taxon>Anopheles</taxon>
    </lineage>
</organism>
<evidence type="ECO:0000313" key="2">
    <source>
        <dbReference type="EMBL" id="KFB43114.1"/>
    </source>
</evidence>
<feature type="region of interest" description="Disordered" evidence="1">
    <location>
        <begin position="55"/>
        <end position="121"/>
    </location>
</feature>
<proteinExistence type="predicted"/>
<dbReference type="VEuPathDB" id="VectorBase:ASIC010882"/>
<accession>A0A084VYS0</accession>
<dbReference type="Proteomes" id="UP000030765">
    <property type="component" value="Unassembled WGS sequence"/>
</dbReference>
<evidence type="ECO:0000313" key="3">
    <source>
        <dbReference type="EnsemblMetazoa" id="ASIC010882-PA"/>
    </source>
</evidence>
<reference evidence="2 4" key="1">
    <citation type="journal article" date="2014" name="BMC Genomics">
        <title>Genome sequence of Anopheles sinensis provides insight into genetics basis of mosquito competence for malaria parasites.</title>
        <authorList>
            <person name="Zhou D."/>
            <person name="Zhang D."/>
            <person name="Ding G."/>
            <person name="Shi L."/>
            <person name="Hou Q."/>
            <person name="Ye Y."/>
            <person name="Xu Y."/>
            <person name="Zhou H."/>
            <person name="Xiong C."/>
            <person name="Li S."/>
            <person name="Yu J."/>
            <person name="Hong S."/>
            <person name="Yu X."/>
            <person name="Zou P."/>
            <person name="Chen C."/>
            <person name="Chang X."/>
            <person name="Wang W."/>
            <person name="Lv Y."/>
            <person name="Sun Y."/>
            <person name="Ma L."/>
            <person name="Shen B."/>
            <person name="Zhu C."/>
        </authorList>
    </citation>
    <scope>NUCLEOTIDE SEQUENCE [LARGE SCALE GENOMIC DNA]</scope>
</reference>
<gene>
    <name evidence="2" type="ORF">ZHAS_00010882</name>
</gene>